<evidence type="ECO:0000259" key="6">
    <source>
        <dbReference type="PROSITE" id="PS50110"/>
    </source>
</evidence>
<dbReference type="NCBIfam" id="TIGR00229">
    <property type="entry name" value="sensory_box"/>
    <property type="match status" value="1"/>
</dbReference>
<dbReference type="SUPFAM" id="SSF55874">
    <property type="entry name" value="ATPase domain of HSP90 chaperone/DNA topoisomerase II/histidine kinase"/>
    <property type="match status" value="1"/>
</dbReference>
<dbReference type="Gene3D" id="1.10.287.130">
    <property type="match status" value="1"/>
</dbReference>
<keyword evidence="3 4" id="KW-0597">Phosphoprotein</keyword>
<dbReference type="OrthoDB" id="7284568at2"/>
<accession>B4RI73</accession>
<dbReference type="PROSITE" id="PS50112">
    <property type="entry name" value="PAS"/>
    <property type="match status" value="1"/>
</dbReference>
<proteinExistence type="predicted"/>
<dbReference type="SUPFAM" id="SSF55785">
    <property type="entry name" value="PYP-like sensor domain (PAS domain)"/>
    <property type="match status" value="1"/>
</dbReference>
<dbReference type="InterPro" id="IPR013656">
    <property type="entry name" value="PAS_4"/>
</dbReference>
<protein>
    <recommendedName>
        <fullName evidence="2">histidine kinase</fullName>
        <ecNumber evidence="2">2.7.13.3</ecNumber>
    </recommendedName>
</protein>
<feature type="domain" description="Histidine kinase" evidence="5">
    <location>
        <begin position="321"/>
        <end position="542"/>
    </location>
</feature>
<dbReference type="Pfam" id="PF08448">
    <property type="entry name" value="PAS_4"/>
    <property type="match status" value="1"/>
</dbReference>
<reference evidence="9 10" key="1">
    <citation type="journal article" date="2008" name="BMC Genomics">
        <title>Complete genome of Phenylobacterium zucineum - a novel facultative intracellular bacterium isolated from human erythroleukemia cell line K562.</title>
        <authorList>
            <person name="Luo Y."/>
            <person name="Xu X."/>
            <person name="Ding Z."/>
            <person name="Liu Z."/>
            <person name="Zhang B."/>
            <person name="Yan Z."/>
            <person name="Sun J."/>
            <person name="Hu S."/>
            <person name="Hu X."/>
        </authorList>
    </citation>
    <scope>NUCLEOTIDE SEQUENCE [LARGE SCALE GENOMIC DNA]</scope>
    <source>
        <strain evidence="10">HLK1</strain>
        <plasmid evidence="10">HLK1</plasmid>
        <plasmid evidence="10">Plasmid pHLK1</plasmid>
    </source>
</reference>
<dbReference type="RefSeq" id="WP_012520348.1">
    <property type="nucleotide sequence ID" value="NC_011143.1"/>
</dbReference>
<dbReference type="Proteomes" id="UP000001868">
    <property type="component" value="Plasmid pHLK1"/>
</dbReference>
<dbReference type="PRINTS" id="PR00344">
    <property type="entry name" value="BCTRLSENSOR"/>
</dbReference>
<keyword evidence="9" id="KW-0418">Kinase</keyword>
<dbReference type="InterPro" id="IPR000700">
    <property type="entry name" value="PAS-assoc_C"/>
</dbReference>
<dbReference type="CDD" id="cd00130">
    <property type="entry name" value="PAS"/>
    <property type="match status" value="1"/>
</dbReference>
<evidence type="ECO:0000256" key="4">
    <source>
        <dbReference type="PROSITE-ProRule" id="PRU00169"/>
    </source>
</evidence>
<dbReference type="PROSITE" id="PS50113">
    <property type="entry name" value="PAC"/>
    <property type="match status" value="1"/>
</dbReference>
<dbReference type="SMART" id="SM00091">
    <property type="entry name" value="PAS"/>
    <property type="match status" value="1"/>
</dbReference>
<feature type="modified residue" description="4-aspartylphosphate" evidence="4">
    <location>
        <position position="615"/>
    </location>
</feature>
<sequence length="685" mass="74193">MRPDPIQDPLLVFCPIGRDGKVGAELLRKGGLPARVIDSFDPPGGYAETGGLLVAEEAFDRSDPEPLFRWLRTQPPWSDYPIILLRNRESGVTAQVEARFGRLGNVTILERPLHLTTLVSAASTALRARLRQREAEAYLLERLRAAEALRETESRFRSLADSAPALIWTSDADGRVIYANRRHWEVFGEPAEGFTGTGWLAPILEEDRPAVESAWRQACLARQTLNLEYRVRDKDGELRWLHCEAAPRGGQGAYLGHVASATDVTAVKSAAELLERRVEERTAELAVANRQLLTEIAEREKMEATLLKMQRLEAVGQLTAGIAHDFNNLLQVIVGGLTMLERGGDPARAQARIQMMRQAAERGATLTKQLLAFSRRQKLAPQPVNLNEALESMRGLLQGAIGGSMALELKPGKALWPALVDPTQIEMIVLNLAINARDAMDVGGRLTVQTGNVTISGARVRPEEPEPGDYVMVAVSDTGSGMPPDVVARVFEPFFTTKPVGKGSGLGLSQVLGFAKQSGGGVAIETEPGRGTTVKVYLPRAPFAQADVQSSLLADGLKVAEKGGTVLVVDDDELVRETTSQMLGQLGYRVLQAGSGGAALELLSGRRKIDLLIVDFAMPGMNGVELAKLAAAKRPRLPILMATGFADHSAIQHLAADQLLTKPFSEAELAQRVRRALEDNIGATV</sequence>
<dbReference type="InterPro" id="IPR004358">
    <property type="entry name" value="Sig_transdc_His_kin-like_C"/>
</dbReference>
<dbReference type="InterPro" id="IPR036890">
    <property type="entry name" value="HATPase_C_sf"/>
</dbReference>
<gene>
    <name evidence="9" type="ordered locus">PHZ_p0105</name>
</gene>
<dbReference type="Pfam" id="PF00512">
    <property type="entry name" value="HisKA"/>
    <property type="match status" value="1"/>
</dbReference>
<dbReference type="SMART" id="SM00448">
    <property type="entry name" value="REC"/>
    <property type="match status" value="1"/>
</dbReference>
<dbReference type="eggNOG" id="COG2202">
    <property type="taxonomic scope" value="Bacteria"/>
</dbReference>
<dbReference type="AlphaFoldDB" id="B4RI73"/>
<evidence type="ECO:0000256" key="2">
    <source>
        <dbReference type="ARBA" id="ARBA00012438"/>
    </source>
</evidence>
<name>B4RI73_PHEZH</name>
<dbReference type="GO" id="GO:0000155">
    <property type="term" value="F:phosphorelay sensor kinase activity"/>
    <property type="evidence" value="ECO:0007669"/>
    <property type="project" value="InterPro"/>
</dbReference>
<dbReference type="InterPro" id="IPR001610">
    <property type="entry name" value="PAC"/>
</dbReference>
<dbReference type="HOGENOM" id="CLU_000445_114_51_5"/>
<dbReference type="SUPFAM" id="SSF47384">
    <property type="entry name" value="Homodimeric domain of signal transducing histidine kinase"/>
    <property type="match status" value="1"/>
</dbReference>
<evidence type="ECO:0000313" key="10">
    <source>
        <dbReference type="Proteomes" id="UP000001868"/>
    </source>
</evidence>
<dbReference type="eggNOG" id="COG4191">
    <property type="taxonomic scope" value="Bacteria"/>
</dbReference>
<feature type="domain" description="PAC" evidence="8">
    <location>
        <begin position="225"/>
        <end position="276"/>
    </location>
</feature>
<dbReference type="SMART" id="SM00388">
    <property type="entry name" value="HisKA"/>
    <property type="match status" value="1"/>
</dbReference>
<dbReference type="KEGG" id="pzu:PHZ_p0105"/>
<geneLocation type="plasmid" evidence="10">
    <name>pHLK1</name>
</geneLocation>
<comment type="catalytic activity">
    <reaction evidence="1">
        <text>ATP + protein L-histidine = ADP + protein N-phospho-L-histidine.</text>
        <dbReference type="EC" id="2.7.13.3"/>
    </reaction>
</comment>
<evidence type="ECO:0000256" key="3">
    <source>
        <dbReference type="ARBA" id="ARBA00022553"/>
    </source>
</evidence>
<dbReference type="PANTHER" id="PTHR43065">
    <property type="entry name" value="SENSOR HISTIDINE KINASE"/>
    <property type="match status" value="1"/>
</dbReference>
<keyword evidence="10" id="KW-1185">Reference proteome</keyword>
<evidence type="ECO:0000259" key="8">
    <source>
        <dbReference type="PROSITE" id="PS50113"/>
    </source>
</evidence>
<dbReference type="CDD" id="cd00082">
    <property type="entry name" value="HisKA"/>
    <property type="match status" value="1"/>
</dbReference>
<keyword evidence="9" id="KW-0808">Transferase</keyword>
<evidence type="ECO:0000313" key="9">
    <source>
        <dbReference type="EMBL" id="ACG80048.1"/>
    </source>
</evidence>
<evidence type="ECO:0000259" key="7">
    <source>
        <dbReference type="PROSITE" id="PS50112"/>
    </source>
</evidence>
<dbReference type="InterPro" id="IPR003594">
    <property type="entry name" value="HATPase_dom"/>
</dbReference>
<dbReference type="InterPro" id="IPR011006">
    <property type="entry name" value="CheY-like_superfamily"/>
</dbReference>
<evidence type="ECO:0000259" key="5">
    <source>
        <dbReference type="PROSITE" id="PS50109"/>
    </source>
</evidence>
<dbReference type="InterPro" id="IPR001789">
    <property type="entry name" value="Sig_transdc_resp-reg_receiver"/>
</dbReference>
<dbReference type="PROSITE" id="PS50110">
    <property type="entry name" value="RESPONSE_REGULATORY"/>
    <property type="match status" value="1"/>
</dbReference>
<dbReference type="InterPro" id="IPR005467">
    <property type="entry name" value="His_kinase_dom"/>
</dbReference>
<dbReference type="eggNOG" id="COG0784">
    <property type="taxonomic scope" value="Bacteria"/>
</dbReference>
<dbReference type="InterPro" id="IPR036097">
    <property type="entry name" value="HisK_dim/P_sf"/>
</dbReference>
<dbReference type="EMBL" id="CP000748">
    <property type="protein sequence ID" value="ACG80048.1"/>
    <property type="molecule type" value="Genomic_DNA"/>
</dbReference>
<dbReference type="InterPro" id="IPR000014">
    <property type="entry name" value="PAS"/>
</dbReference>
<dbReference type="Pfam" id="PF02518">
    <property type="entry name" value="HATPase_c"/>
    <property type="match status" value="1"/>
</dbReference>
<dbReference type="PANTHER" id="PTHR43065:SF42">
    <property type="entry name" value="TWO-COMPONENT SENSOR PPRA"/>
    <property type="match status" value="1"/>
</dbReference>
<dbReference type="Gene3D" id="3.30.565.10">
    <property type="entry name" value="Histidine kinase-like ATPase, C-terminal domain"/>
    <property type="match status" value="1"/>
</dbReference>
<evidence type="ECO:0000256" key="1">
    <source>
        <dbReference type="ARBA" id="ARBA00000085"/>
    </source>
</evidence>
<dbReference type="Gene3D" id="3.30.450.20">
    <property type="entry name" value="PAS domain"/>
    <property type="match status" value="1"/>
</dbReference>
<keyword evidence="9" id="KW-0614">Plasmid</keyword>
<dbReference type="PROSITE" id="PS50109">
    <property type="entry name" value="HIS_KIN"/>
    <property type="match status" value="1"/>
</dbReference>
<dbReference type="EC" id="2.7.13.3" evidence="2"/>
<dbReference type="InterPro" id="IPR003661">
    <property type="entry name" value="HisK_dim/P_dom"/>
</dbReference>
<organism evidence="9 10">
    <name type="scientific">Phenylobacterium zucineum (strain HLK1)</name>
    <dbReference type="NCBI Taxonomy" id="450851"/>
    <lineage>
        <taxon>Bacteria</taxon>
        <taxon>Pseudomonadati</taxon>
        <taxon>Pseudomonadota</taxon>
        <taxon>Alphaproteobacteria</taxon>
        <taxon>Caulobacterales</taxon>
        <taxon>Caulobacteraceae</taxon>
        <taxon>Phenylobacterium</taxon>
    </lineage>
</organism>
<dbReference type="InterPro" id="IPR035965">
    <property type="entry name" value="PAS-like_dom_sf"/>
</dbReference>
<feature type="domain" description="PAS" evidence="7">
    <location>
        <begin position="152"/>
        <end position="207"/>
    </location>
</feature>
<dbReference type="SMART" id="SM00387">
    <property type="entry name" value="HATPase_c"/>
    <property type="match status" value="1"/>
</dbReference>
<dbReference type="Pfam" id="PF00072">
    <property type="entry name" value="Response_reg"/>
    <property type="match status" value="1"/>
</dbReference>
<feature type="domain" description="Response regulatory" evidence="6">
    <location>
        <begin position="565"/>
        <end position="677"/>
    </location>
</feature>
<dbReference type="SMART" id="SM00086">
    <property type="entry name" value="PAC"/>
    <property type="match status" value="1"/>
</dbReference>
<dbReference type="Gene3D" id="3.40.50.2300">
    <property type="match status" value="1"/>
</dbReference>
<dbReference type="SUPFAM" id="SSF52172">
    <property type="entry name" value="CheY-like"/>
    <property type="match status" value="1"/>
</dbReference>